<evidence type="ECO:0000313" key="1">
    <source>
        <dbReference type="EMBL" id="MBX22110.1"/>
    </source>
</evidence>
<organism evidence="1">
    <name type="scientific">Rhizophora mucronata</name>
    <name type="common">Asiatic mangrove</name>
    <dbReference type="NCBI Taxonomy" id="61149"/>
    <lineage>
        <taxon>Eukaryota</taxon>
        <taxon>Viridiplantae</taxon>
        <taxon>Streptophyta</taxon>
        <taxon>Embryophyta</taxon>
        <taxon>Tracheophyta</taxon>
        <taxon>Spermatophyta</taxon>
        <taxon>Magnoliopsida</taxon>
        <taxon>eudicotyledons</taxon>
        <taxon>Gunneridae</taxon>
        <taxon>Pentapetalae</taxon>
        <taxon>rosids</taxon>
        <taxon>fabids</taxon>
        <taxon>Malpighiales</taxon>
        <taxon>Rhizophoraceae</taxon>
        <taxon>Rhizophora</taxon>
    </lineage>
</organism>
<dbReference type="AlphaFoldDB" id="A0A2P2LVV9"/>
<reference evidence="1" key="1">
    <citation type="submission" date="2018-02" db="EMBL/GenBank/DDBJ databases">
        <title>Rhizophora mucronata_Transcriptome.</title>
        <authorList>
            <person name="Meera S.P."/>
            <person name="Sreeshan A."/>
            <person name="Augustine A."/>
        </authorList>
    </citation>
    <scope>NUCLEOTIDE SEQUENCE</scope>
    <source>
        <tissue evidence="1">Leaf</tissue>
    </source>
</reference>
<dbReference type="Gene3D" id="3.40.50.300">
    <property type="entry name" value="P-loop containing nucleotide triphosphate hydrolases"/>
    <property type="match status" value="1"/>
</dbReference>
<sequence>MMPTSVSCCPKSGRVASTPDAFFSLSTFTSSSTSPSLSFRPPFHYNHHSLVASCPKRNTHSRRQSRTKELSVKCSLSEPLKVMISGAPASGKGTQCQLIVEKVIFFSVLVILHKFHLFSVLLWT</sequence>
<name>A0A2P2LVV9_RHIMU</name>
<dbReference type="EMBL" id="GGEC01041626">
    <property type="protein sequence ID" value="MBX22110.1"/>
    <property type="molecule type" value="Transcribed_RNA"/>
</dbReference>
<proteinExistence type="predicted"/>
<dbReference type="InterPro" id="IPR027417">
    <property type="entry name" value="P-loop_NTPase"/>
</dbReference>
<protein>
    <submittedName>
        <fullName evidence="1">Uncharacterized protein MANES_14G139700</fullName>
    </submittedName>
</protein>
<accession>A0A2P2LVV9</accession>